<dbReference type="GO" id="GO:0006874">
    <property type="term" value="P:intracellular calcium ion homeostasis"/>
    <property type="evidence" value="ECO:0007669"/>
    <property type="project" value="TreeGrafter"/>
</dbReference>
<keyword evidence="8" id="KW-1185">Reference proteome</keyword>
<feature type="domain" description="Sodium/calcium exchanger membrane region" evidence="6">
    <location>
        <begin position="169"/>
        <end position="306"/>
    </location>
</feature>
<dbReference type="Proteomes" id="UP000216446">
    <property type="component" value="Unassembled WGS sequence"/>
</dbReference>
<dbReference type="InterPro" id="IPR044880">
    <property type="entry name" value="NCX_ion-bd_dom_sf"/>
</dbReference>
<dbReference type="PANTHER" id="PTHR10846:SF8">
    <property type="entry name" value="INNER MEMBRANE PROTEIN YRBG"/>
    <property type="match status" value="1"/>
</dbReference>
<dbReference type="Pfam" id="PF01699">
    <property type="entry name" value="Na_Ca_ex"/>
    <property type="match status" value="2"/>
</dbReference>
<name>A0A259U4N1_9BACT</name>
<evidence type="ECO:0000256" key="3">
    <source>
        <dbReference type="ARBA" id="ARBA00022989"/>
    </source>
</evidence>
<protein>
    <submittedName>
        <fullName evidence="7">Sodium:calcium antiporter</fullName>
    </submittedName>
</protein>
<evidence type="ECO:0000259" key="6">
    <source>
        <dbReference type="Pfam" id="PF01699"/>
    </source>
</evidence>
<reference evidence="7 8" key="1">
    <citation type="submission" date="2016-11" db="EMBL/GenBank/DDBJ databases">
        <title>Study of marine rhodopsin-containing bacteria.</title>
        <authorList>
            <person name="Yoshizawa S."/>
            <person name="Kumagai Y."/>
            <person name="Kogure K."/>
        </authorList>
    </citation>
    <scope>NUCLEOTIDE SEQUENCE [LARGE SCALE GENOMIC DNA]</scope>
    <source>
        <strain evidence="7 8">SG-29</strain>
    </source>
</reference>
<keyword evidence="3 5" id="KW-1133">Transmembrane helix</keyword>
<comment type="subcellular location">
    <subcellularLocation>
        <location evidence="1">Membrane</location>
        <topology evidence="1">Multi-pass membrane protein</topology>
    </subcellularLocation>
</comment>
<feature type="transmembrane region" description="Helical" evidence="5">
    <location>
        <begin position="168"/>
        <end position="189"/>
    </location>
</feature>
<dbReference type="AlphaFoldDB" id="A0A259U4N1"/>
<feature type="transmembrane region" description="Helical" evidence="5">
    <location>
        <begin position="237"/>
        <end position="258"/>
    </location>
</feature>
<feature type="transmembrane region" description="Helical" evidence="5">
    <location>
        <begin position="107"/>
        <end position="124"/>
    </location>
</feature>
<evidence type="ECO:0000256" key="5">
    <source>
        <dbReference type="SAM" id="Phobius"/>
    </source>
</evidence>
<feature type="transmembrane region" description="Helical" evidence="5">
    <location>
        <begin position="201"/>
        <end position="225"/>
    </location>
</feature>
<dbReference type="Gene3D" id="1.20.1420.30">
    <property type="entry name" value="NCX, central ion-binding region"/>
    <property type="match status" value="1"/>
</dbReference>
<dbReference type="GO" id="GO:0005886">
    <property type="term" value="C:plasma membrane"/>
    <property type="evidence" value="ECO:0007669"/>
    <property type="project" value="TreeGrafter"/>
</dbReference>
<feature type="transmembrane region" description="Helical" evidence="5">
    <location>
        <begin position="264"/>
        <end position="283"/>
    </location>
</feature>
<keyword evidence="2 5" id="KW-0812">Transmembrane</keyword>
<evidence type="ECO:0000313" key="7">
    <source>
        <dbReference type="EMBL" id="OZC04784.1"/>
    </source>
</evidence>
<dbReference type="InterPro" id="IPR004837">
    <property type="entry name" value="NaCa_Exmemb"/>
</dbReference>
<comment type="caution">
    <text evidence="7">The sequence shown here is derived from an EMBL/GenBank/DDBJ whole genome shotgun (WGS) entry which is preliminary data.</text>
</comment>
<dbReference type="GO" id="GO:0005262">
    <property type="term" value="F:calcium channel activity"/>
    <property type="evidence" value="ECO:0007669"/>
    <property type="project" value="TreeGrafter"/>
</dbReference>
<dbReference type="InterPro" id="IPR004481">
    <property type="entry name" value="K/Na/Ca-exchanger"/>
</dbReference>
<feature type="transmembrane region" description="Helical" evidence="5">
    <location>
        <begin position="290"/>
        <end position="308"/>
    </location>
</feature>
<gene>
    <name evidence="7" type="ORF">BSZ36_16585</name>
</gene>
<feature type="transmembrane region" description="Helical" evidence="5">
    <location>
        <begin position="130"/>
        <end position="147"/>
    </location>
</feature>
<keyword evidence="4 5" id="KW-0472">Membrane</keyword>
<dbReference type="GO" id="GO:0008273">
    <property type="term" value="F:calcium, potassium:sodium antiporter activity"/>
    <property type="evidence" value="ECO:0007669"/>
    <property type="project" value="TreeGrafter"/>
</dbReference>
<proteinExistence type="predicted"/>
<dbReference type="PANTHER" id="PTHR10846">
    <property type="entry name" value="SODIUM/POTASSIUM/CALCIUM EXCHANGER"/>
    <property type="match status" value="1"/>
</dbReference>
<dbReference type="InParanoid" id="A0A259U4N1"/>
<feature type="domain" description="Sodium/calcium exchanger membrane region" evidence="6">
    <location>
        <begin position="4"/>
        <end position="144"/>
    </location>
</feature>
<evidence type="ECO:0000313" key="8">
    <source>
        <dbReference type="Proteomes" id="UP000216446"/>
    </source>
</evidence>
<evidence type="ECO:0000256" key="1">
    <source>
        <dbReference type="ARBA" id="ARBA00004141"/>
    </source>
</evidence>
<dbReference type="FunCoup" id="A0A259U4N1">
    <property type="interactions" value="141"/>
</dbReference>
<dbReference type="NCBIfam" id="TIGR00367">
    <property type="entry name" value="calcium/sodium antiporter"/>
    <property type="match status" value="1"/>
</dbReference>
<dbReference type="RefSeq" id="WP_094551397.1">
    <property type="nucleotide sequence ID" value="NZ_MQWB01000001.1"/>
</dbReference>
<dbReference type="EMBL" id="MQWB01000001">
    <property type="protein sequence ID" value="OZC04784.1"/>
    <property type="molecule type" value="Genomic_DNA"/>
</dbReference>
<evidence type="ECO:0000256" key="2">
    <source>
        <dbReference type="ARBA" id="ARBA00022692"/>
    </source>
</evidence>
<sequence length="311" mass="31030">MALHLLTLAGGLALLMVAASGLVRGASALALRFGLSPLIVGLTVVAFGTSAPELVVSVQATLAGAGGIAVGNVVGSNIANVGLILGIAVLVRPIASDRSVLRRDLPALLAATALAAVFLLDRQASAWEGAFLLAALFAYLAWSLTLARREGAAPEIASGARGPAWRDALFVVLGLAGLVVGADLFVGAATALAEAAGVSNAVIGLTVVALGTSLPELATSVVAAWRGEGSIAVGNVIGSNLFNLLGILGVAALVRPIVVPGLQPLDVAVMGAFVLILVPMMLSGRRLVRAEAGVLIAGYAGYMVYLGALHG</sequence>
<evidence type="ECO:0000256" key="4">
    <source>
        <dbReference type="ARBA" id="ARBA00023136"/>
    </source>
</evidence>
<accession>A0A259U4N1</accession>
<organism evidence="7 8">
    <name type="scientific">Rubricoccus marinus</name>
    <dbReference type="NCBI Taxonomy" id="716817"/>
    <lineage>
        <taxon>Bacteria</taxon>
        <taxon>Pseudomonadati</taxon>
        <taxon>Rhodothermota</taxon>
        <taxon>Rhodothermia</taxon>
        <taxon>Rhodothermales</taxon>
        <taxon>Rubricoccaceae</taxon>
        <taxon>Rubricoccus</taxon>
    </lineage>
</organism>
<dbReference type="OrthoDB" id="9794225at2"/>
<feature type="transmembrane region" description="Helical" evidence="5">
    <location>
        <begin position="29"/>
        <end position="47"/>
    </location>
</feature>